<reference evidence="10" key="1">
    <citation type="submission" date="2016-10" db="EMBL/GenBank/DDBJ databases">
        <authorList>
            <person name="Varghese N."/>
            <person name="Submissions S."/>
        </authorList>
    </citation>
    <scope>NUCLEOTIDE SEQUENCE [LARGE SCALE GENOMIC DNA]</scope>
    <source>
        <strain evidence="10">CGMCC 1.7062</strain>
    </source>
</reference>
<gene>
    <name evidence="9" type="ORF">SAMN04488244_13622</name>
</gene>
<dbReference type="NCBIfam" id="NF006946">
    <property type="entry name" value="PRK09428.1"/>
    <property type="match status" value="1"/>
</dbReference>
<dbReference type="GO" id="GO:0003882">
    <property type="term" value="F:CDP-diacylglycerol-serine O-phosphatidyltransferase activity"/>
    <property type="evidence" value="ECO:0007669"/>
    <property type="project" value="TreeGrafter"/>
</dbReference>
<keyword evidence="10" id="KW-1185">Reference proteome</keyword>
<dbReference type="GO" id="GO:0032049">
    <property type="term" value="P:cardiolipin biosynthetic process"/>
    <property type="evidence" value="ECO:0007669"/>
    <property type="project" value="InterPro"/>
</dbReference>
<organism evidence="9 10">
    <name type="scientific">Vibrio hangzhouensis</name>
    <dbReference type="NCBI Taxonomy" id="462991"/>
    <lineage>
        <taxon>Bacteria</taxon>
        <taxon>Pseudomonadati</taxon>
        <taxon>Pseudomonadota</taxon>
        <taxon>Gammaproteobacteria</taxon>
        <taxon>Vibrionales</taxon>
        <taxon>Vibrionaceae</taxon>
        <taxon>Vibrio</taxon>
    </lineage>
</organism>
<accession>A0A1H6CF50</accession>
<dbReference type="SUPFAM" id="SSF56024">
    <property type="entry name" value="Phospholipase D/nuclease"/>
    <property type="match status" value="2"/>
</dbReference>
<dbReference type="PROSITE" id="PS50035">
    <property type="entry name" value="PLD"/>
    <property type="match status" value="2"/>
</dbReference>
<name>A0A1H6CF50_9VIBR</name>
<evidence type="ECO:0000259" key="8">
    <source>
        <dbReference type="PROSITE" id="PS50035"/>
    </source>
</evidence>
<keyword evidence="3 9" id="KW-0808">Transferase</keyword>
<dbReference type="Pfam" id="PF13091">
    <property type="entry name" value="PLDc_2"/>
    <property type="match status" value="1"/>
</dbReference>
<feature type="domain" description="PLD phosphodiesterase" evidence="8">
    <location>
        <begin position="134"/>
        <end position="160"/>
    </location>
</feature>
<evidence type="ECO:0000256" key="6">
    <source>
        <dbReference type="ARBA" id="ARBA00023209"/>
    </source>
</evidence>
<dbReference type="Pfam" id="PF00614">
    <property type="entry name" value="PLDc"/>
    <property type="match status" value="1"/>
</dbReference>
<evidence type="ECO:0000313" key="9">
    <source>
        <dbReference type="EMBL" id="SEG70966.1"/>
    </source>
</evidence>
<dbReference type="PANTHER" id="PTHR12586:SF1">
    <property type="entry name" value="CDP-DIACYLGLYCEROL--GLYCEROL-3-PHOSPHATE 3-PHOSPHATIDYLTRANSFERASE, MITOCHONDRIAL"/>
    <property type="match status" value="1"/>
</dbReference>
<dbReference type="PIRSF" id="PIRSF000850">
    <property type="entry name" value="Phospholipase_D_PSS"/>
    <property type="match status" value="1"/>
</dbReference>
<dbReference type="CDD" id="cd09136">
    <property type="entry name" value="PLDc_PSS_G_neg_2"/>
    <property type="match status" value="1"/>
</dbReference>
<evidence type="ECO:0000256" key="7">
    <source>
        <dbReference type="ARBA" id="ARBA00023264"/>
    </source>
</evidence>
<comment type="similarity">
    <text evidence="1">Belongs to the CDP-alcohol phosphatidyltransferase class-II family.</text>
</comment>
<dbReference type="InterPro" id="IPR025202">
    <property type="entry name" value="PLD-like_dom"/>
</dbReference>
<dbReference type="FunFam" id="3.30.870.10:FF:000006">
    <property type="entry name" value="CDP-diacylglycerol--serine O-phosphatidyltransferase"/>
    <property type="match status" value="1"/>
</dbReference>
<keyword evidence="4" id="KW-0677">Repeat</keyword>
<evidence type="ECO:0000313" key="10">
    <source>
        <dbReference type="Proteomes" id="UP000236721"/>
    </source>
</evidence>
<keyword evidence="2" id="KW-0444">Lipid biosynthesis</keyword>
<dbReference type="CDD" id="cd09134">
    <property type="entry name" value="PLDc_PSS_G_neg_1"/>
    <property type="match status" value="1"/>
</dbReference>
<proteinExistence type="inferred from homology"/>
<protein>
    <submittedName>
        <fullName evidence="9">CDP-diacylglycerol---serine O-phosphatidyltransferase</fullName>
    </submittedName>
</protein>
<dbReference type="Gene3D" id="3.30.870.10">
    <property type="entry name" value="Endonuclease Chain A"/>
    <property type="match status" value="2"/>
</dbReference>
<dbReference type="InterPro" id="IPR016270">
    <property type="entry name" value="PGS1"/>
</dbReference>
<dbReference type="EMBL" id="FNVG01000036">
    <property type="protein sequence ID" value="SEG70966.1"/>
    <property type="molecule type" value="Genomic_DNA"/>
</dbReference>
<feature type="domain" description="PLD phosphodiesterase" evidence="8">
    <location>
        <begin position="355"/>
        <end position="382"/>
    </location>
</feature>
<dbReference type="GO" id="GO:0005829">
    <property type="term" value="C:cytosol"/>
    <property type="evidence" value="ECO:0007669"/>
    <property type="project" value="TreeGrafter"/>
</dbReference>
<evidence type="ECO:0000256" key="3">
    <source>
        <dbReference type="ARBA" id="ARBA00022679"/>
    </source>
</evidence>
<evidence type="ECO:0000256" key="2">
    <source>
        <dbReference type="ARBA" id="ARBA00022516"/>
    </source>
</evidence>
<dbReference type="GO" id="GO:0008444">
    <property type="term" value="F:CDP-diacylglycerol-glycerol-3-phosphate 3-phosphatidyltransferase activity"/>
    <property type="evidence" value="ECO:0007669"/>
    <property type="project" value="InterPro"/>
</dbReference>
<evidence type="ECO:0000256" key="1">
    <source>
        <dbReference type="ARBA" id="ARBA00010682"/>
    </source>
</evidence>
<sequence>MTKGTVPFMMALRNSFEQLPSIAQDPDKLDVLYSAKDYREYLIQAIREAQSRIYLVALYLEDDEAGRQILTELYQAKQNNPQLDIAVCVDWHRAQRGLIGAEHSDGNAVMYREFRENFAHPVPVYGIPVRGREVFGVLHLKGFIVDDKVIYSGASLNNIYLNYQDRYRFDRYHVLDNAELANSMALFVKKEMITNPAVNDLSLPEKPTTKDIKTEIRQLRGSLSQARYEFQSQSADETQVAVTPIVGIGKRRNKLNQNINQLLASAKDEIFICTPYFNFPKSVAKEIKRALKRGVKVRIVVGDKTANDFFISPDEEFKTIGGLPYLYEMNLRRFAKANEAHIASRNLCIRLWKHEENSFHLKGIWVDKRYMLITGNNLNPRAWSLDLENAILIQDHYSHLVDKFEAEVDNIVEHTQLICTYKQLEKVENYPLPVQKLLKKITRVRADRVLKQLL</sequence>
<keyword evidence="7" id="KW-1208">Phospholipid metabolism</keyword>
<keyword evidence="6" id="KW-0594">Phospholipid biosynthesis</keyword>
<evidence type="ECO:0000256" key="4">
    <source>
        <dbReference type="ARBA" id="ARBA00022737"/>
    </source>
</evidence>
<dbReference type="Proteomes" id="UP000236721">
    <property type="component" value="Unassembled WGS sequence"/>
</dbReference>
<dbReference type="PANTHER" id="PTHR12586">
    <property type="entry name" value="CDP-DIACYLGLYCEROL--SERINE O-PHOSPHATIDYLTRANSFERASE"/>
    <property type="match status" value="1"/>
</dbReference>
<dbReference type="InterPro" id="IPR001736">
    <property type="entry name" value="PLipase_D/transphosphatidylase"/>
</dbReference>
<evidence type="ECO:0000256" key="5">
    <source>
        <dbReference type="ARBA" id="ARBA00023098"/>
    </source>
</evidence>
<keyword evidence="5" id="KW-0443">Lipid metabolism</keyword>
<dbReference type="SMART" id="SM00155">
    <property type="entry name" value="PLDc"/>
    <property type="match status" value="2"/>
</dbReference>
<dbReference type="AlphaFoldDB" id="A0A1H6CF50"/>